<evidence type="ECO:0000313" key="1">
    <source>
        <dbReference type="EMBL" id="MDO1559509.1"/>
    </source>
</evidence>
<dbReference type="Proteomes" id="UP001169063">
    <property type="component" value="Unassembled WGS sequence"/>
</dbReference>
<organism evidence="1 2">
    <name type="scientific">Peiella sedimenti</name>
    <dbReference type="NCBI Taxonomy" id="3061083"/>
    <lineage>
        <taxon>Bacteria</taxon>
        <taxon>Pseudomonadati</taxon>
        <taxon>Pseudomonadota</taxon>
        <taxon>Alphaproteobacteria</taxon>
        <taxon>Caulobacterales</taxon>
        <taxon>Caulobacteraceae</taxon>
        <taxon>Peiella</taxon>
    </lineage>
</organism>
<proteinExistence type="predicted"/>
<sequence>MQTNVGLSGGPQPVLHQPYDQHPHGPFAAEMAPSLIARANGFSSALWLVLLSKMPDVDGAHGQVLGCPGHQPVEVQLARTSRRSLVVASPVCFQLESRPRVAGAALINGEGAIEAFGLLKGRSYEKLPPQRYEFTADSIVVRKPIADR</sequence>
<dbReference type="RefSeq" id="WP_302109938.1">
    <property type="nucleotide sequence ID" value="NZ_JAUKTR010000003.1"/>
</dbReference>
<evidence type="ECO:0000313" key="2">
    <source>
        <dbReference type="Proteomes" id="UP001169063"/>
    </source>
</evidence>
<reference evidence="1" key="1">
    <citation type="submission" date="2023-07" db="EMBL/GenBank/DDBJ databases">
        <title>Brevundimonas soil sp. nov., isolated from the soil of chemical plant.</title>
        <authorList>
            <person name="Wu N."/>
        </authorList>
    </citation>
    <scope>NUCLEOTIDE SEQUENCE</scope>
    <source>
        <strain evidence="1">XZ-24</strain>
    </source>
</reference>
<protein>
    <submittedName>
        <fullName evidence="1">Uncharacterized protein</fullName>
    </submittedName>
</protein>
<dbReference type="EMBL" id="JAUKTR010000003">
    <property type="protein sequence ID" value="MDO1559509.1"/>
    <property type="molecule type" value="Genomic_DNA"/>
</dbReference>
<name>A0ABT8SM04_9CAUL</name>
<comment type="caution">
    <text evidence="1">The sequence shown here is derived from an EMBL/GenBank/DDBJ whole genome shotgun (WGS) entry which is preliminary data.</text>
</comment>
<keyword evidence="2" id="KW-1185">Reference proteome</keyword>
<gene>
    <name evidence="1" type="ORF">Q0812_08725</name>
</gene>
<accession>A0ABT8SM04</accession>